<keyword evidence="4" id="KW-0238">DNA-binding</keyword>
<reference evidence="11 12" key="1">
    <citation type="submission" date="2017-10" db="EMBL/GenBank/DDBJ databases">
        <title>Comparative genomics in systemic dimorphic fungi from Ajellomycetaceae.</title>
        <authorList>
            <person name="Munoz J.F."/>
            <person name="Mcewen J.G."/>
            <person name="Clay O.K."/>
            <person name="Cuomo C.A."/>
        </authorList>
    </citation>
    <scope>NUCLEOTIDE SEQUENCE [LARGE SCALE GENOMIC DNA]</scope>
    <source>
        <strain evidence="11 12">UAMH7299</strain>
    </source>
</reference>
<dbReference type="PANTHER" id="PTHR31944">
    <property type="entry name" value="HEME-RESPONSIVE ZINC FINGER TRANSCRIPTION FACTOR HAP1"/>
    <property type="match status" value="1"/>
</dbReference>
<dbReference type="STRING" id="1447883.A0A2B7YS09"/>
<feature type="region of interest" description="Disordered" evidence="8">
    <location>
        <begin position="917"/>
        <end position="947"/>
    </location>
</feature>
<dbReference type="InterPro" id="IPR035979">
    <property type="entry name" value="RBD_domain_sf"/>
</dbReference>
<feature type="compositionally biased region" description="Polar residues" evidence="8">
    <location>
        <begin position="826"/>
        <end position="836"/>
    </location>
</feature>
<dbReference type="PANTHER" id="PTHR31944:SF131">
    <property type="entry name" value="HEME-RESPONSIVE ZINC FINGER TRANSCRIPTION FACTOR HAP1"/>
    <property type="match status" value="1"/>
</dbReference>
<dbReference type="Gene3D" id="4.10.240.10">
    <property type="entry name" value="Zn(2)-C6 fungal-type DNA-binding domain"/>
    <property type="match status" value="1"/>
</dbReference>
<evidence type="ECO:0000256" key="5">
    <source>
        <dbReference type="ARBA" id="ARBA00023163"/>
    </source>
</evidence>
<dbReference type="CDD" id="cd00067">
    <property type="entry name" value="GAL4"/>
    <property type="match status" value="1"/>
</dbReference>
<keyword evidence="12" id="KW-1185">Reference proteome</keyword>
<feature type="compositionally biased region" description="Acidic residues" evidence="8">
    <location>
        <begin position="132"/>
        <end position="146"/>
    </location>
</feature>
<evidence type="ECO:0000256" key="4">
    <source>
        <dbReference type="ARBA" id="ARBA00023125"/>
    </source>
</evidence>
<sequence>MSPTPPSTTSSSLHSPDGHQYRVVRKRNRVPVSCAPCRTRKLKCNRAVPCENCVKRGDGASCSYAQPKNRKKNTSSQNSPATPDDMQNRIDRLENLVLSLMTNGAQAAGPAAAVAAVNSSGSSDSQRNMNDLDIDDDDIDEKDESDTEQVTKAIGFMKVDTQSQKSYYVSEAHWASILNEISEVKSYFMDHKKQYEEQMQKIEDKKGDKAYAPSLIFGNMKKPSQAEIMSTFPSKYTTDMLMARYFNTYDPVTHILHAPTFWKEYARHWQDPSKTSLVWIGMVFAMLRLAMLSYFREGDEPLEFRGKCTDIAATYRNSMAQCLVLDDYTKPHRYVIEALILYLHGDYTQCKENEVSVWVLIGIIARLAMRMGYHRDSKMFSNVSAFQGEMRRRIWTFIRQADLLFSFQVGLPSMIRDGDSDADLPRNLYDDDFSEDSEQLPPERPVTDPTPVSCLIAKAQLTLKFGRVLEHVQKVKGSSYEEVMEIDNELRQAREVIPEHLQVRPVSECHNETASGILSRFGIMGIYHKAQCVLHRPFLTRARENPRYIHSRRSCIDSALELLRFQSMIHAESRPHGRFQNKKWYMGNLNVHDYLMAGTIIALDLYHGYRQRSSGRPPNDVYTWGIDREQELLTALRNSRDIWFEIKDDWAEAWKATMFLDLFIMQLNPGQQAKNTLADPNLTSSCTMAGPPPFDSQDEKQNAAITLGLLSSGLSPAGPTSPPQFGDAGMRLDALQPGIMDQLSMPTPGTFGMLGQMPDMQPFNLDWDAWDSYLQSSSLDPTNQAWPMLDFQSLPQQQQQPPPPLSQQQQPQTTAAQQQIPTTIPDATTESFNPQNLYDGGGSSMYSGANDPNIPQQRRMISIRHAVFRAITSSSARVIAKPRSLQIAAPSAALRLNNRVAIPTSAFQRRFFSEENRSGSSAFDEGRQEGGVDRSYTGANVRPEPQPNESVYVGNLFFDVSAEDLRREMEKYGTVENVRIVYDGRGLSKGFGYVKFDTQEAAQVAIDNMHLKIFEGRRVVVNYAHLRNPDTLRPRANAPSKTLFIGNMPFDMTDKDLNDLFKDVQNVIDVRVAMDRKTGAPRGFAHADFTDVASAEKAFETLSNKAPFGRHLKVDYSMGRTRPTFKSRQNNEGVFGGEPIAEQESAPEQSSEDAAPFTPGERPAGN</sequence>
<dbReference type="CDD" id="cd00590">
    <property type="entry name" value="RRM_SF"/>
    <property type="match status" value="1"/>
</dbReference>
<feature type="domain" description="RRM" evidence="10">
    <location>
        <begin position="949"/>
        <end position="1026"/>
    </location>
</feature>
<evidence type="ECO:0000256" key="2">
    <source>
        <dbReference type="ARBA" id="ARBA00022833"/>
    </source>
</evidence>
<feature type="region of interest" description="Disordered" evidence="8">
    <location>
        <begin position="117"/>
        <end position="146"/>
    </location>
</feature>
<gene>
    <name evidence="11" type="ORF">AJ80_01580</name>
</gene>
<feature type="region of interest" description="Disordered" evidence="8">
    <location>
        <begin position="61"/>
        <end position="86"/>
    </location>
</feature>
<keyword evidence="7" id="KW-0694">RNA-binding</keyword>
<dbReference type="OrthoDB" id="762982at2759"/>
<name>A0A2B7YS09_POLH7</name>
<evidence type="ECO:0000256" key="8">
    <source>
        <dbReference type="SAM" id="MobiDB-lite"/>
    </source>
</evidence>
<accession>A0A2B7YS09</accession>
<dbReference type="InterPro" id="IPR007219">
    <property type="entry name" value="XnlR_reg_dom"/>
</dbReference>
<dbReference type="SMART" id="SM00906">
    <property type="entry name" value="Fungal_trans"/>
    <property type="match status" value="1"/>
</dbReference>
<evidence type="ECO:0000256" key="7">
    <source>
        <dbReference type="PROSITE-ProRule" id="PRU00176"/>
    </source>
</evidence>
<dbReference type="InterPro" id="IPR001138">
    <property type="entry name" value="Zn2Cys6_DnaBD"/>
</dbReference>
<evidence type="ECO:0000256" key="6">
    <source>
        <dbReference type="ARBA" id="ARBA00023242"/>
    </source>
</evidence>
<keyword evidence="1" id="KW-0479">Metal-binding</keyword>
<keyword evidence="2" id="KW-0862">Zinc</keyword>
<dbReference type="GO" id="GO:0006351">
    <property type="term" value="P:DNA-templated transcription"/>
    <property type="evidence" value="ECO:0007669"/>
    <property type="project" value="InterPro"/>
</dbReference>
<organism evidence="11 12">
    <name type="scientific">Polytolypa hystricis (strain UAMH7299)</name>
    <dbReference type="NCBI Taxonomy" id="1447883"/>
    <lineage>
        <taxon>Eukaryota</taxon>
        <taxon>Fungi</taxon>
        <taxon>Dikarya</taxon>
        <taxon>Ascomycota</taxon>
        <taxon>Pezizomycotina</taxon>
        <taxon>Eurotiomycetes</taxon>
        <taxon>Eurotiomycetidae</taxon>
        <taxon>Onygenales</taxon>
        <taxon>Onygenales incertae sedis</taxon>
        <taxon>Polytolypa</taxon>
    </lineage>
</organism>
<feature type="domain" description="RRM" evidence="10">
    <location>
        <begin position="1041"/>
        <end position="1119"/>
    </location>
</feature>
<dbReference type="Pfam" id="PF04082">
    <property type="entry name" value="Fungal_trans"/>
    <property type="match status" value="1"/>
</dbReference>
<evidence type="ECO:0000256" key="1">
    <source>
        <dbReference type="ARBA" id="ARBA00022723"/>
    </source>
</evidence>
<comment type="caution">
    <text evidence="11">The sequence shown here is derived from an EMBL/GenBank/DDBJ whole genome shotgun (WGS) entry which is preliminary data.</text>
</comment>
<evidence type="ECO:0000259" key="9">
    <source>
        <dbReference type="PROSITE" id="PS50048"/>
    </source>
</evidence>
<dbReference type="GO" id="GO:0000978">
    <property type="term" value="F:RNA polymerase II cis-regulatory region sequence-specific DNA binding"/>
    <property type="evidence" value="ECO:0007669"/>
    <property type="project" value="TreeGrafter"/>
</dbReference>
<dbReference type="InterPro" id="IPR012677">
    <property type="entry name" value="Nucleotide-bd_a/b_plait_sf"/>
</dbReference>
<keyword evidence="3" id="KW-0805">Transcription regulation</keyword>
<protein>
    <submittedName>
        <fullName evidence="11">Uncharacterized protein</fullName>
    </submittedName>
</protein>
<dbReference type="SMART" id="SM00066">
    <property type="entry name" value="GAL4"/>
    <property type="match status" value="1"/>
</dbReference>
<evidence type="ECO:0000259" key="10">
    <source>
        <dbReference type="PROSITE" id="PS50102"/>
    </source>
</evidence>
<dbReference type="PROSITE" id="PS50102">
    <property type="entry name" value="RRM"/>
    <property type="match status" value="2"/>
</dbReference>
<feature type="compositionally biased region" description="Low complexity" evidence="8">
    <location>
        <begin position="806"/>
        <end position="825"/>
    </location>
</feature>
<dbReference type="Pfam" id="PF00076">
    <property type="entry name" value="RRM_1"/>
    <property type="match status" value="2"/>
</dbReference>
<keyword evidence="6" id="KW-0539">Nucleus</keyword>
<feature type="region of interest" description="Disordered" evidence="8">
    <location>
        <begin position="1120"/>
        <end position="1166"/>
    </location>
</feature>
<keyword evidence="5" id="KW-0804">Transcription</keyword>
<dbReference type="SUPFAM" id="SSF57701">
    <property type="entry name" value="Zn2/Cys6 DNA-binding domain"/>
    <property type="match status" value="1"/>
</dbReference>
<evidence type="ECO:0000313" key="11">
    <source>
        <dbReference type="EMBL" id="PGH26814.1"/>
    </source>
</evidence>
<dbReference type="GO" id="GO:0001228">
    <property type="term" value="F:DNA-binding transcription activator activity, RNA polymerase II-specific"/>
    <property type="evidence" value="ECO:0007669"/>
    <property type="project" value="TreeGrafter"/>
</dbReference>
<dbReference type="PROSITE" id="PS00463">
    <property type="entry name" value="ZN2_CY6_FUNGAL_1"/>
    <property type="match status" value="1"/>
</dbReference>
<proteinExistence type="predicted"/>
<evidence type="ECO:0000313" key="12">
    <source>
        <dbReference type="Proteomes" id="UP000224634"/>
    </source>
</evidence>
<dbReference type="Gene3D" id="3.30.70.330">
    <property type="match status" value="2"/>
</dbReference>
<evidence type="ECO:0000256" key="3">
    <source>
        <dbReference type="ARBA" id="ARBA00023015"/>
    </source>
</evidence>
<dbReference type="GO" id="GO:0005634">
    <property type="term" value="C:nucleus"/>
    <property type="evidence" value="ECO:0007669"/>
    <property type="project" value="TreeGrafter"/>
</dbReference>
<dbReference type="InterPro" id="IPR036864">
    <property type="entry name" value="Zn2-C6_fun-type_DNA-bd_sf"/>
</dbReference>
<feature type="region of interest" description="Disordered" evidence="8">
    <location>
        <begin position="794"/>
        <end position="853"/>
    </location>
</feature>
<dbReference type="AlphaFoldDB" id="A0A2B7YS09"/>
<dbReference type="EMBL" id="PDNA01000013">
    <property type="protein sequence ID" value="PGH26814.1"/>
    <property type="molecule type" value="Genomic_DNA"/>
</dbReference>
<dbReference type="GO" id="GO:0008270">
    <property type="term" value="F:zinc ion binding"/>
    <property type="evidence" value="ECO:0007669"/>
    <property type="project" value="InterPro"/>
</dbReference>
<dbReference type="GO" id="GO:0003723">
    <property type="term" value="F:RNA binding"/>
    <property type="evidence" value="ECO:0007669"/>
    <property type="project" value="UniProtKB-UniRule"/>
</dbReference>
<dbReference type="Proteomes" id="UP000224634">
    <property type="component" value="Unassembled WGS sequence"/>
</dbReference>
<dbReference type="SMART" id="SM00360">
    <property type="entry name" value="RRM"/>
    <property type="match status" value="2"/>
</dbReference>
<feature type="region of interest" description="Disordered" evidence="8">
    <location>
        <begin position="426"/>
        <end position="448"/>
    </location>
</feature>
<feature type="compositionally biased region" description="Low complexity" evidence="8">
    <location>
        <begin position="1142"/>
        <end position="1156"/>
    </location>
</feature>
<dbReference type="InterPro" id="IPR051430">
    <property type="entry name" value="Fungal_TF_Env_Response"/>
</dbReference>
<feature type="region of interest" description="Disordered" evidence="8">
    <location>
        <begin position="1"/>
        <end position="24"/>
    </location>
</feature>
<dbReference type="InterPro" id="IPR000504">
    <property type="entry name" value="RRM_dom"/>
</dbReference>
<dbReference type="CDD" id="cd12148">
    <property type="entry name" value="fungal_TF_MHR"/>
    <property type="match status" value="1"/>
</dbReference>
<feature type="compositionally biased region" description="Low complexity" evidence="8">
    <location>
        <begin position="117"/>
        <end position="126"/>
    </location>
</feature>
<dbReference type="SUPFAM" id="SSF54928">
    <property type="entry name" value="RNA-binding domain, RBD"/>
    <property type="match status" value="2"/>
</dbReference>
<dbReference type="PROSITE" id="PS50048">
    <property type="entry name" value="ZN2_CY6_FUNGAL_2"/>
    <property type="match status" value="1"/>
</dbReference>
<feature type="domain" description="Zn(2)-C6 fungal-type" evidence="9">
    <location>
        <begin position="33"/>
        <end position="64"/>
    </location>
</feature>
<dbReference type="Pfam" id="PF00172">
    <property type="entry name" value="Zn_clus"/>
    <property type="match status" value="1"/>
</dbReference>